<dbReference type="InterPro" id="IPR001647">
    <property type="entry name" value="HTH_TetR"/>
</dbReference>
<reference evidence="6 7" key="1">
    <citation type="submission" date="2019-05" db="EMBL/GenBank/DDBJ databases">
        <title>The Complete Genome Sequence of the n-alkane-degrading Desulfoglaeba alkanexedens ALDC reveals multiple alkylsuccinate synthase gene clusters.</title>
        <authorList>
            <person name="Callaghan A.V."/>
            <person name="Davidova I.A."/>
            <person name="Duncan K.E."/>
            <person name="Morris B."/>
            <person name="McInerney M.J."/>
        </authorList>
    </citation>
    <scope>NUCLEOTIDE SEQUENCE [LARGE SCALE GENOMIC DNA]</scope>
    <source>
        <strain evidence="6 7">ALDC</strain>
    </source>
</reference>
<dbReference type="GO" id="GO:0000976">
    <property type="term" value="F:transcription cis-regulatory region binding"/>
    <property type="evidence" value="ECO:0007669"/>
    <property type="project" value="TreeGrafter"/>
</dbReference>
<reference evidence="6 7" key="2">
    <citation type="submission" date="2019-05" db="EMBL/GenBank/DDBJ databases">
        <authorList>
            <person name="Suflita J.M."/>
            <person name="Marks C.R."/>
        </authorList>
    </citation>
    <scope>NUCLEOTIDE SEQUENCE [LARGE SCALE GENOMIC DNA]</scope>
    <source>
        <strain evidence="6 7">ALDC</strain>
    </source>
</reference>
<dbReference type="InterPro" id="IPR009057">
    <property type="entry name" value="Homeodomain-like_sf"/>
</dbReference>
<dbReference type="Gene3D" id="1.10.357.10">
    <property type="entry name" value="Tetracycline Repressor, domain 2"/>
    <property type="match status" value="1"/>
</dbReference>
<keyword evidence="3" id="KW-0804">Transcription</keyword>
<feature type="DNA-binding region" description="H-T-H motif" evidence="4">
    <location>
        <begin position="59"/>
        <end position="78"/>
    </location>
</feature>
<dbReference type="OrthoDB" id="5394806at2"/>
<dbReference type="Pfam" id="PF00440">
    <property type="entry name" value="TetR_N"/>
    <property type="match status" value="1"/>
</dbReference>
<evidence type="ECO:0000313" key="7">
    <source>
        <dbReference type="Proteomes" id="UP000298602"/>
    </source>
</evidence>
<dbReference type="Proteomes" id="UP000298602">
    <property type="component" value="Chromosome"/>
</dbReference>
<keyword evidence="1" id="KW-0805">Transcription regulation</keyword>
<evidence type="ECO:0000256" key="3">
    <source>
        <dbReference type="ARBA" id="ARBA00023163"/>
    </source>
</evidence>
<name>A0A4P8L3A8_9BACT</name>
<gene>
    <name evidence="6" type="ORF">FDQ92_08775</name>
</gene>
<feature type="domain" description="HTH tetR-type" evidence="5">
    <location>
        <begin position="36"/>
        <end position="91"/>
    </location>
</feature>
<proteinExistence type="predicted"/>
<dbReference type="RefSeq" id="WP_137424255.1">
    <property type="nucleotide sequence ID" value="NZ_CP040098.1"/>
</dbReference>
<dbReference type="AlphaFoldDB" id="A0A4P8L3A8"/>
<keyword evidence="7" id="KW-1185">Reference proteome</keyword>
<dbReference type="PROSITE" id="PS50977">
    <property type="entry name" value="HTH_TETR_2"/>
    <property type="match status" value="1"/>
</dbReference>
<protein>
    <submittedName>
        <fullName evidence="6">Helix-turn-helix transcriptional regulator</fullName>
    </submittedName>
</protein>
<dbReference type="InterPro" id="IPR050109">
    <property type="entry name" value="HTH-type_TetR-like_transc_reg"/>
</dbReference>
<organism evidence="6 7">
    <name type="scientific">Desulfoglaeba alkanexedens ALDC</name>
    <dbReference type="NCBI Taxonomy" id="980445"/>
    <lineage>
        <taxon>Bacteria</taxon>
        <taxon>Pseudomonadati</taxon>
        <taxon>Thermodesulfobacteriota</taxon>
        <taxon>Syntrophobacteria</taxon>
        <taxon>Syntrophobacterales</taxon>
        <taxon>Syntrophobacteraceae</taxon>
        <taxon>Desulfoglaeba</taxon>
    </lineage>
</organism>
<keyword evidence="2 4" id="KW-0238">DNA-binding</keyword>
<evidence type="ECO:0000259" key="5">
    <source>
        <dbReference type="PROSITE" id="PS50977"/>
    </source>
</evidence>
<dbReference type="KEGG" id="dax:FDQ92_08775"/>
<evidence type="ECO:0000256" key="4">
    <source>
        <dbReference type="PROSITE-ProRule" id="PRU00335"/>
    </source>
</evidence>
<evidence type="ECO:0000256" key="1">
    <source>
        <dbReference type="ARBA" id="ARBA00023015"/>
    </source>
</evidence>
<dbReference type="PRINTS" id="PR00455">
    <property type="entry name" value="HTHTETR"/>
</dbReference>
<sequence>MDLRTQEMTELDIVPTTCYEARMWEKGPSRKERQARKTRRRILSVAAKLFARHGYHRMTVSDIARGVRMTTGAVFDRFHSKEALLDTGVFR</sequence>
<dbReference type="SUPFAM" id="SSF46689">
    <property type="entry name" value="Homeodomain-like"/>
    <property type="match status" value="1"/>
</dbReference>
<dbReference type="PANTHER" id="PTHR30055:SF234">
    <property type="entry name" value="HTH-TYPE TRANSCRIPTIONAL REGULATOR BETI"/>
    <property type="match status" value="1"/>
</dbReference>
<dbReference type="EMBL" id="CP040098">
    <property type="protein sequence ID" value="QCQ22244.1"/>
    <property type="molecule type" value="Genomic_DNA"/>
</dbReference>
<evidence type="ECO:0000256" key="2">
    <source>
        <dbReference type="ARBA" id="ARBA00023125"/>
    </source>
</evidence>
<dbReference type="PANTHER" id="PTHR30055">
    <property type="entry name" value="HTH-TYPE TRANSCRIPTIONAL REGULATOR RUTR"/>
    <property type="match status" value="1"/>
</dbReference>
<accession>A0A4P8L3A8</accession>
<evidence type="ECO:0000313" key="6">
    <source>
        <dbReference type="EMBL" id="QCQ22244.1"/>
    </source>
</evidence>
<dbReference type="GO" id="GO:0003700">
    <property type="term" value="F:DNA-binding transcription factor activity"/>
    <property type="evidence" value="ECO:0007669"/>
    <property type="project" value="TreeGrafter"/>
</dbReference>